<keyword evidence="4" id="KW-0732">Signal</keyword>
<dbReference type="InterPro" id="IPR001283">
    <property type="entry name" value="CRISP-related"/>
</dbReference>
<keyword evidence="2" id="KW-0964">Secreted</keyword>
<dbReference type="GO" id="GO:0005576">
    <property type="term" value="C:extracellular region"/>
    <property type="evidence" value="ECO:0007669"/>
    <property type="project" value="UniProtKB-SubCell"/>
</dbReference>
<dbReference type="InParanoid" id="A0A0N8P1J8"/>
<dbReference type="Gene3D" id="3.40.33.10">
    <property type="entry name" value="CAP"/>
    <property type="match status" value="1"/>
</dbReference>
<feature type="signal peptide" evidence="4">
    <location>
        <begin position="1"/>
        <end position="18"/>
    </location>
</feature>
<dbReference type="PANTHER" id="PTHR10334">
    <property type="entry name" value="CYSTEINE-RICH SECRETORY PROTEIN-RELATED"/>
    <property type="match status" value="1"/>
</dbReference>
<dbReference type="KEGG" id="dan:26515457"/>
<dbReference type="EMBL" id="CH902617">
    <property type="protein sequence ID" value="KPU80124.1"/>
    <property type="molecule type" value="Genomic_DNA"/>
</dbReference>
<keyword evidence="7" id="KW-1185">Reference proteome</keyword>
<organism evidence="6 7">
    <name type="scientific">Drosophila ananassae</name>
    <name type="common">Fruit fly</name>
    <dbReference type="NCBI Taxonomy" id="7217"/>
    <lineage>
        <taxon>Eukaryota</taxon>
        <taxon>Metazoa</taxon>
        <taxon>Ecdysozoa</taxon>
        <taxon>Arthropoda</taxon>
        <taxon>Hexapoda</taxon>
        <taxon>Insecta</taxon>
        <taxon>Pterygota</taxon>
        <taxon>Neoptera</taxon>
        <taxon>Endopterygota</taxon>
        <taxon>Diptera</taxon>
        <taxon>Brachycera</taxon>
        <taxon>Muscomorpha</taxon>
        <taxon>Ephydroidea</taxon>
        <taxon>Drosophilidae</taxon>
        <taxon>Drosophila</taxon>
        <taxon>Sophophora</taxon>
    </lineage>
</organism>
<dbReference type="SUPFAM" id="SSF55797">
    <property type="entry name" value="PR-1-like"/>
    <property type="match status" value="1"/>
</dbReference>
<dbReference type="SMR" id="A0A0N8P1J8"/>
<dbReference type="Pfam" id="PF00188">
    <property type="entry name" value="CAP"/>
    <property type="match status" value="1"/>
</dbReference>
<keyword evidence="3" id="KW-0812">Transmembrane</keyword>
<dbReference type="AlphaFoldDB" id="A0A0N8P1J8"/>
<dbReference type="SMART" id="SM00198">
    <property type="entry name" value="SCP"/>
    <property type="match status" value="1"/>
</dbReference>
<keyword evidence="3" id="KW-1133">Transmembrane helix</keyword>
<proteinExistence type="predicted"/>
<feature type="chain" id="PRO_5006029034" evidence="4">
    <location>
        <begin position="19"/>
        <end position="191"/>
    </location>
</feature>
<comment type="subcellular location">
    <subcellularLocation>
        <location evidence="1">Secreted</location>
    </subcellularLocation>
</comment>
<dbReference type="OrthoDB" id="337038at2759"/>
<keyword evidence="3" id="KW-0472">Membrane</keyword>
<evidence type="ECO:0000256" key="1">
    <source>
        <dbReference type="ARBA" id="ARBA00004613"/>
    </source>
</evidence>
<gene>
    <name evidence="6" type="primary">Dana\GF28048</name>
    <name evidence="6" type="ORF">GF28048</name>
</gene>
<accession>A0A0N8P1J8</accession>
<feature type="transmembrane region" description="Helical" evidence="3">
    <location>
        <begin position="172"/>
        <end position="190"/>
    </location>
</feature>
<dbReference type="PRINTS" id="PR00837">
    <property type="entry name" value="V5TPXLIKE"/>
</dbReference>
<evidence type="ECO:0000256" key="3">
    <source>
        <dbReference type="SAM" id="Phobius"/>
    </source>
</evidence>
<dbReference type="InterPro" id="IPR035940">
    <property type="entry name" value="CAP_sf"/>
</dbReference>
<protein>
    <submittedName>
        <fullName evidence="6">Uncharacterized protein, isoform A</fullName>
    </submittedName>
</protein>
<dbReference type="CDD" id="cd05382">
    <property type="entry name" value="CAP_GAPR1-like"/>
    <property type="match status" value="1"/>
</dbReference>
<evidence type="ECO:0000313" key="6">
    <source>
        <dbReference type="EMBL" id="KPU80124.1"/>
    </source>
</evidence>
<sequence length="191" mass="22076">MMNLFVLLVLLYPAIVDVKSTVEQDCLILHNRLRARHAVPDLQLSSSLCEDCQAYAAQVMAKSQVLEHSQNEGNYTENIEVTIGNPLKSVKKWYDEIEYYNFHQPGYSEDTCHFTALVWKSSEMFGYGQADDSEGKTYLVARYVPAGNQEGKYRENVRKLRRRSMRNKGICLFVNFHNFVIAQITILLLYH</sequence>
<evidence type="ECO:0000313" key="7">
    <source>
        <dbReference type="Proteomes" id="UP000007801"/>
    </source>
</evidence>
<evidence type="ECO:0000259" key="5">
    <source>
        <dbReference type="SMART" id="SM00198"/>
    </source>
</evidence>
<evidence type="ECO:0000256" key="2">
    <source>
        <dbReference type="ARBA" id="ARBA00022525"/>
    </source>
</evidence>
<dbReference type="FunFam" id="3.40.33.10:FF:000002">
    <property type="entry name" value="Golgi-associated plant pathogenesis-related protein 1"/>
    <property type="match status" value="1"/>
</dbReference>
<name>A0A0N8P1J8_DROAN</name>
<feature type="domain" description="SCP" evidence="5">
    <location>
        <begin position="21"/>
        <end position="151"/>
    </location>
</feature>
<dbReference type="GeneID" id="26515457"/>
<dbReference type="Proteomes" id="UP000007801">
    <property type="component" value="Unassembled WGS sequence"/>
</dbReference>
<reference evidence="6 7" key="1">
    <citation type="journal article" date="2007" name="Nature">
        <title>Evolution of genes and genomes on the Drosophila phylogeny.</title>
        <authorList>
            <consortium name="Drosophila 12 Genomes Consortium"/>
            <person name="Clark A.G."/>
            <person name="Eisen M.B."/>
            <person name="Smith D.R."/>
            <person name="Bergman C.M."/>
            <person name="Oliver B."/>
            <person name="Markow T.A."/>
            <person name="Kaufman T.C."/>
            <person name="Kellis M."/>
            <person name="Gelbart W."/>
            <person name="Iyer V.N."/>
            <person name="Pollard D.A."/>
            <person name="Sackton T.B."/>
            <person name="Larracuente A.M."/>
            <person name="Singh N.D."/>
            <person name="Abad J.P."/>
            <person name="Abt D.N."/>
            <person name="Adryan B."/>
            <person name="Aguade M."/>
            <person name="Akashi H."/>
            <person name="Anderson W.W."/>
            <person name="Aquadro C.F."/>
            <person name="Ardell D.H."/>
            <person name="Arguello R."/>
            <person name="Artieri C.G."/>
            <person name="Barbash D.A."/>
            <person name="Barker D."/>
            <person name="Barsanti P."/>
            <person name="Batterham P."/>
            <person name="Batzoglou S."/>
            <person name="Begun D."/>
            <person name="Bhutkar A."/>
            <person name="Blanco E."/>
            <person name="Bosak S.A."/>
            <person name="Bradley R.K."/>
            <person name="Brand A.D."/>
            <person name="Brent M.R."/>
            <person name="Brooks A.N."/>
            <person name="Brown R.H."/>
            <person name="Butlin R.K."/>
            <person name="Caggese C."/>
            <person name="Calvi B.R."/>
            <person name="Bernardo de Carvalho A."/>
            <person name="Caspi A."/>
            <person name="Castrezana S."/>
            <person name="Celniker S.E."/>
            <person name="Chang J.L."/>
            <person name="Chapple C."/>
            <person name="Chatterji S."/>
            <person name="Chinwalla A."/>
            <person name="Civetta A."/>
            <person name="Clifton S.W."/>
            <person name="Comeron J.M."/>
            <person name="Costello J.C."/>
            <person name="Coyne J.A."/>
            <person name="Daub J."/>
            <person name="David R.G."/>
            <person name="Delcher A.L."/>
            <person name="Delehaunty K."/>
            <person name="Do C.B."/>
            <person name="Ebling H."/>
            <person name="Edwards K."/>
            <person name="Eickbush T."/>
            <person name="Evans J.D."/>
            <person name="Filipski A."/>
            <person name="Findeiss S."/>
            <person name="Freyhult E."/>
            <person name="Fulton L."/>
            <person name="Fulton R."/>
            <person name="Garcia A.C."/>
            <person name="Gardiner A."/>
            <person name="Garfield D.A."/>
            <person name="Garvin B.E."/>
            <person name="Gibson G."/>
            <person name="Gilbert D."/>
            <person name="Gnerre S."/>
            <person name="Godfrey J."/>
            <person name="Good R."/>
            <person name="Gotea V."/>
            <person name="Gravely B."/>
            <person name="Greenberg A.J."/>
            <person name="Griffiths-Jones S."/>
            <person name="Gross S."/>
            <person name="Guigo R."/>
            <person name="Gustafson E.A."/>
            <person name="Haerty W."/>
            <person name="Hahn M.W."/>
            <person name="Halligan D.L."/>
            <person name="Halpern A.L."/>
            <person name="Halter G.M."/>
            <person name="Han M.V."/>
            <person name="Heger A."/>
            <person name="Hillier L."/>
            <person name="Hinrichs A.S."/>
            <person name="Holmes I."/>
            <person name="Hoskins R.A."/>
            <person name="Hubisz M.J."/>
            <person name="Hultmark D."/>
            <person name="Huntley M.A."/>
            <person name="Jaffe D.B."/>
            <person name="Jagadeeshan S."/>
            <person name="Jeck W.R."/>
            <person name="Johnson J."/>
            <person name="Jones C.D."/>
            <person name="Jordan W.C."/>
            <person name="Karpen G.H."/>
            <person name="Kataoka E."/>
            <person name="Keightley P.D."/>
            <person name="Kheradpour P."/>
            <person name="Kirkness E.F."/>
            <person name="Koerich L.B."/>
            <person name="Kristiansen K."/>
            <person name="Kudrna D."/>
            <person name="Kulathinal R.J."/>
            <person name="Kumar S."/>
            <person name="Kwok R."/>
            <person name="Lander E."/>
            <person name="Langley C.H."/>
            <person name="Lapoint R."/>
            <person name="Lazzaro B.P."/>
            <person name="Lee S.J."/>
            <person name="Levesque L."/>
            <person name="Li R."/>
            <person name="Lin C.F."/>
            <person name="Lin M.F."/>
            <person name="Lindblad-Toh K."/>
            <person name="Llopart A."/>
            <person name="Long M."/>
            <person name="Low L."/>
            <person name="Lozovsky E."/>
            <person name="Lu J."/>
            <person name="Luo M."/>
            <person name="Machado C.A."/>
            <person name="Makalowski W."/>
            <person name="Marzo M."/>
            <person name="Matsuda M."/>
            <person name="Matzkin L."/>
            <person name="McAllister B."/>
            <person name="McBride C.S."/>
            <person name="McKernan B."/>
            <person name="McKernan K."/>
            <person name="Mendez-Lago M."/>
            <person name="Minx P."/>
            <person name="Mollenhauer M.U."/>
            <person name="Montooth K."/>
            <person name="Mount S.M."/>
            <person name="Mu X."/>
            <person name="Myers E."/>
            <person name="Negre B."/>
            <person name="Newfeld S."/>
            <person name="Nielsen R."/>
            <person name="Noor M.A."/>
            <person name="O'Grady P."/>
            <person name="Pachter L."/>
            <person name="Papaceit M."/>
            <person name="Parisi M.J."/>
            <person name="Parisi M."/>
            <person name="Parts L."/>
            <person name="Pedersen J.S."/>
            <person name="Pesole G."/>
            <person name="Phillippy A.M."/>
            <person name="Ponting C.P."/>
            <person name="Pop M."/>
            <person name="Porcelli D."/>
            <person name="Powell J.R."/>
            <person name="Prohaska S."/>
            <person name="Pruitt K."/>
            <person name="Puig M."/>
            <person name="Quesneville H."/>
            <person name="Ram K.R."/>
            <person name="Rand D."/>
            <person name="Rasmussen M.D."/>
            <person name="Reed L.K."/>
            <person name="Reenan R."/>
            <person name="Reily A."/>
            <person name="Remington K.A."/>
            <person name="Rieger T.T."/>
            <person name="Ritchie M.G."/>
            <person name="Robin C."/>
            <person name="Rogers Y.H."/>
            <person name="Rohde C."/>
            <person name="Rozas J."/>
            <person name="Rubenfield M.J."/>
            <person name="Ruiz A."/>
            <person name="Russo S."/>
            <person name="Salzberg S.L."/>
            <person name="Sanchez-Gracia A."/>
            <person name="Saranga D.J."/>
            <person name="Sato H."/>
            <person name="Schaeffer S.W."/>
            <person name="Schatz M.C."/>
            <person name="Schlenke T."/>
            <person name="Schwartz R."/>
            <person name="Segarra C."/>
            <person name="Singh R.S."/>
            <person name="Sirot L."/>
            <person name="Sirota M."/>
            <person name="Sisneros N.B."/>
            <person name="Smith C.D."/>
            <person name="Smith T.F."/>
            <person name="Spieth J."/>
            <person name="Stage D.E."/>
            <person name="Stark A."/>
            <person name="Stephan W."/>
            <person name="Strausberg R.L."/>
            <person name="Strempel S."/>
            <person name="Sturgill D."/>
            <person name="Sutton G."/>
            <person name="Sutton G.G."/>
            <person name="Tao W."/>
            <person name="Teichmann S."/>
            <person name="Tobari Y.N."/>
            <person name="Tomimura Y."/>
            <person name="Tsolas J.M."/>
            <person name="Valente V.L."/>
            <person name="Venter E."/>
            <person name="Venter J.C."/>
            <person name="Vicario S."/>
            <person name="Vieira F.G."/>
            <person name="Vilella A.J."/>
            <person name="Villasante A."/>
            <person name="Walenz B."/>
            <person name="Wang J."/>
            <person name="Wasserman M."/>
            <person name="Watts T."/>
            <person name="Wilson D."/>
            <person name="Wilson R.K."/>
            <person name="Wing R.A."/>
            <person name="Wolfner M.F."/>
            <person name="Wong A."/>
            <person name="Wong G.K."/>
            <person name="Wu C.I."/>
            <person name="Wu G."/>
            <person name="Yamamoto D."/>
            <person name="Yang H.P."/>
            <person name="Yang S.P."/>
            <person name="Yorke J.A."/>
            <person name="Yoshida K."/>
            <person name="Zdobnov E."/>
            <person name="Zhang P."/>
            <person name="Zhang Y."/>
            <person name="Zimin A.V."/>
            <person name="Baldwin J."/>
            <person name="Abdouelleil A."/>
            <person name="Abdulkadir J."/>
            <person name="Abebe A."/>
            <person name="Abera B."/>
            <person name="Abreu J."/>
            <person name="Acer S.C."/>
            <person name="Aftuck L."/>
            <person name="Alexander A."/>
            <person name="An P."/>
            <person name="Anderson E."/>
            <person name="Anderson S."/>
            <person name="Arachi H."/>
            <person name="Azer M."/>
            <person name="Bachantsang P."/>
            <person name="Barry A."/>
            <person name="Bayul T."/>
            <person name="Berlin A."/>
            <person name="Bessette D."/>
            <person name="Bloom T."/>
            <person name="Blye J."/>
            <person name="Boguslavskiy L."/>
            <person name="Bonnet C."/>
            <person name="Boukhgalter B."/>
            <person name="Bourzgui I."/>
            <person name="Brown A."/>
            <person name="Cahill P."/>
            <person name="Channer S."/>
            <person name="Cheshatsang Y."/>
            <person name="Chuda L."/>
            <person name="Citroen M."/>
            <person name="Collymore A."/>
            <person name="Cooke P."/>
            <person name="Costello M."/>
            <person name="D'Aco K."/>
            <person name="Daza R."/>
            <person name="De Haan G."/>
            <person name="DeGray S."/>
            <person name="DeMaso C."/>
            <person name="Dhargay N."/>
            <person name="Dooley K."/>
            <person name="Dooley E."/>
            <person name="Doricent M."/>
            <person name="Dorje P."/>
            <person name="Dorjee K."/>
            <person name="Dupes A."/>
            <person name="Elong R."/>
            <person name="Falk J."/>
            <person name="Farina A."/>
            <person name="Faro S."/>
            <person name="Ferguson D."/>
            <person name="Fisher S."/>
            <person name="Foley C.D."/>
            <person name="Franke A."/>
            <person name="Friedrich D."/>
            <person name="Gadbois L."/>
            <person name="Gearin G."/>
            <person name="Gearin C.R."/>
            <person name="Giannoukos G."/>
            <person name="Goode T."/>
            <person name="Graham J."/>
            <person name="Grandbois E."/>
            <person name="Grewal S."/>
            <person name="Gyaltsen K."/>
            <person name="Hafez N."/>
            <person name="Hagos B."/>
            <person name="Hall J."/>
            <person name="Henson C."/>
            <person name="Hollinger A."/>
            <person name="Honan T."/>
            <person name="Huard M.D."/>
            <person name="Hughes L."/>
            <person name="Hurhula B."/>
            <person name="Husby M.E."/>
            <person name="Kamat A."/>
            <person name="Kanga B."/>
            <person name="Kashin S."/>
            <person name="Khazanovich D."/>
            <person name="Kisner P."/>
            <person name="Lance K."/>
            <person name="Lara M."/>
            <person name="Lee W."/>
            <person name="Lennon N."/>
            <person name="Letendre F."/>
            <person name="LeVine R."/>
            <person name="Lipovsky A."/>
            <person name="Liu X."/>
            <person name="Liu J."/>
            <person name="Liu S."/>
            <person name="Lokyitsang T."/>
            <person name="Lokyitsang Y."/>
            <person name="Lubonja R."/>
            <person name="Lui A."/>
            <person name="MacDonald P."/>
            <person name="Magnisalis V."/>
            <person name="Maru K."/>
            <person name="Matthews C."/>
            <person name="McCusker W."/>
            <person name="McDonough S."/>
            <person name="Mehta T."/>
            <person name="Meldrim J."/>
            <person name="Meneus L."/>
            <person name="Mihai O."/>
            <person name="Mihalev A."/>
            <person name="Mihova T."/>
            <person name="Mittelman R."/>
            <person name="Mlenga V."/>
            <person name="Montmayeur A."/>
            <person name="Mulrain L."/>
            <person name="Navidi A."/>
            <person name="Naylor J."/>
            <person name="Negash T."/>
            <person name="Nguyen T."/>
            <person name="Nguyen N."/>
            <person name="Nicol R."/>
            <person name="Norbu C."/>
            <person name="Norbu N."/>
            <person name="Novod N."/>
            <person name="O'Neill B."/>
            <person name="Osman S."/>
            <person name="Markiewicz E."/>
            <person name="Oyono O.L."/>
            <person name="Patti C."/>
            <person name="Phunkhang P."/>
            <person name="Pierre F."/>
            <person name="Priest M."/>
            <person name="Raghuraman S."/>
            <person name="Rege F."/>
            <person name="Reyes R."/>
            <person name="Rise C."/>
            <person name="Rogov P."/>
            <person name="Ross K."/>
            <person name="Ryan E."/>
            <person name="Settipalli S."/>
            <person name="Shea T."/>
            <person name="Sherpa N."/>
            <person name="Shi L."/>
            <person name="Shih D."/>
            <person name="Sparrow T."/>
            <person name="Spaulding J."/>
            <person name="Stalker J."/>
            <person name="Stange-Thomann N."/>
            <person name="Stavropoulos S."/>
            <person name="Stone C."/>
            <person name="Strader C."/>
            <person name="Tesfaye S."/>
            <person name="Thomson T."/>
            <person name="Thoulutsang Y."/>
            <person name="Thoulutsang D."/>
            <person name="Topham K."/>
            <person name="Topping I."/>
            <person name="Tsamla T."/>
            <person name="Vassiliev H."/>
            <person name="Vo A."/>
            <person name="Wangchuk T."/>
            <person name="Wangdi T."/>
            <person name="Weiand M."/>
            <person name="Wilkinson J."/>
            <person name="Wilson A."/>
            <person name="Yadav S."/>
            <person name="Young G."/>
            <person name="Yu Q."/>
            <person name="Zembek L."/>
            <person name="Zhong D."/>
            <person name="Zimmer A."/>
            <person name="Zwirko Z."/>
            <person name="Jaffe D.B."/>
            <person name="Alvarez P."/>
            <person name="Brockman W."/>
            <person name="Butler J."/>
            <person name="Chin C."/>
            <person name="Gnerre S."/>
            <person name="Grabherr M."/>
            <person name="Kleber M."/>
            <person name="Mauceli E."/>
            <person name="MacCallum I."/>
        </authorList>
    </citation>
    <scope>NUCLEOTIDE SEQUENCE [LARGE SCALE GENOMIC DNA]</scope>
    <source>
        <strain evidence="7">Tucson 14024-0371.13</strain>
    </source>
</reference>
<dbReference type="InterPro" id="IPR034113">
    <property type="entry name" value="SCP_GAPR1-like"/>
</dbReference>
<evidence type="ECO:0000256" key="4">
    <source>
        <dbReference type="SAM" id="SignalP"/>
    </source>
</evidence>
<dbReference type="InterPro" id="IPR014044">
    <property type="entry name" value="CAP_dom"/>
</dbReference>